<dbReference type="Proteomes" id="UP001286456">
    <property type="component" value="Unassembled WGS sequence"/>
</dbReference>
<evidence type="ECO:0000313" key="3">
    <source>
        <dbReference type="Proteomes" id="UP001286456"/>
    </source>
</evidence>
<evidence type="ECO:0000256" key="1">
    <source>
        <dbReference type="SAM" id="Phobius"/>
    </source>
</evidence>
<reference evidence="2" key="2">
    <citation type="submission" date="2023-06" db="EMBL/GenBank/DDBJ databases">
        <authorList>
            <consortium name="Lawrence Berkeley National Laboratory"/>
            <person name="Haridas S."/>
            <person name="Hensen N."/>
            <person name="Bonometti L."/>
            <person name="Westerberg I."/>
            <person name="Brannstrom I.O."/>
            <person name="Guillou S."/>
            <person name="Cros-Aarteil S."/>
            <person name="Calhoun S."/>
            <person name="Kuo A."/>
            <person name="Mondo S."/>
            <person name="Pangilinan J."/>
            <person name="Riley R."/>
            <person name="Labutti K."/>
            <person name="Andreopoulos B."/>
            <person name="Lipzen A."/>
            <person name="Chen C."/>
            <person name="Yanf M."/>
            <person name="Daum C."/>
            <person name="Ng V."/>
            <person name="Clum A."/>
            <person name="Steindorff A."/>
            <person name="Ohm R."/>
            <person name="Martin F."/>
            <person name="Silar P."/>
            <person name="Natvig D."/>
            <person name="Lalanne C."/>
            <person name="Gautier V."/>
            <person name="Ament-Velasquez S.L."/>
            <person name="Kruys A."/>
            <person name="Hutchinson M.I."/>
            <person name="Powell A.J."/>
            <person name="Barry K."/>
            <person name="Miller A.N."/>
            <person name="Grigoriev I.V."/>
            <person name="Debuchy R."/>
            <person name="Gladieux P."/>
            <person name="Thoren M.H."/>
            <person name="Johannesson H."/>
        </authorList>
    </citation>
    <scope>NUCLEOTIDE SEQUENCE</scope>
    <source>
        <strain evidence="2">SMH4131-1</strain>
    </source>
</reference>
<reference evidence="2" key="1">
    <citation type="journal article" date="2023" name="Mol. Phylogenet. Evol.">
        <title>Genome-scale phylogeny and comparative genomics of the fungal order Sordariales.</title>
        <authorList>
            <person name="Hensen N."/>
            <person name="Bonometti L."/>
            <person name="Westerberg I."/>
            <person name="Brannstrom I.O."/>
            <person name="Guillou S."/>
            <person name="Cros-Aarteil S."/>
            <person name="Calhoun S."/>
            <person name="Haridas S."/>
            <person name="Kuo A."/>
            <person name="Mondo S."/>
            <person name="Pangilinan J."/>
            <person name="Riley R."/>
            <person name="LaButti K."/>
            <person name="Andreopoulos B."/>
            <person name="Lipzen A."/>
            <person name="Chen C."/>
            <person name="Yan M."/>
            <person name="Daum C."/>
            <person name="Ng V."/>
            <person name="Clum A."/>
            <person name="Steindorff A."/>
            <person name="Ohm R.A."/>
            <person name="Martin F."/>
            <person name="Silar P."/>
            <person name="Natvig D.O."/>
            <person name="Lalanne C."/>
            <person name="Gautier V."/>
            <person name="Ament-Velasquez S.L."/>
            <person name="Kruys A."/>
            <person name="Hutchinson M.I."/>
            <person name="Powell A.J."/>
            <person name="Barry K."/>
            <person name="Miller A.N."/>
            <person name="Grigoriev I.V."/>
            <person name="Debuchy R."/>
            <person name="Gladieux P."/>
            <person name="Hiltunen Thoren M."/>
            <person name="Johannesson H."/>
        </authorList>
    </citation>
    <scope>NUCLEOTIDE SEQUENCE</scope>
    <source>
        <strain evidence="2">SMH4131-1</strain>
    </source>
</reference>
<dbReference type="AlphaFoldDB" id="A0AAE0M3A6"/>
<evidence type="ECO:0000313" key="2">
    <source>
        <dbReference type="EMBL" id="KAK3317148.1"/>
    </source>
</evidence>
<keyword evidence="1" id="KW-0472">Membrane</keyword>
<comment type="caution">
    <text evidence="2">The sequence shown here is derived from an EMBL/GenBank/DDBJ whole genome shotgun (WGS) entry which is preliminary data.</text>
</comment>
<keyword evidence="3" id="KW-1185">Reference proteome</keyword>
<proteinExistence type="predicted"/>
<keyword evidence="1" id="KW-1133">Transmembrane helix</keyword>
<sequence>MASFPSSDCFAEPQPLKPYPDIGGPGVLVGFLGNAWIVVTLVVLHYFLAFDPAKDPFQRPEKPGLEKDEDSHTWRPNYVDRVAIKWFRRFSGFAGRPRLETAFTQVLLGMCDVQLLTGTGILFSAYFDLAFRFISAYHWQLVLIKWSSDFVQRNVRQRSSRAFRELISWLNARYKPEKRGYALDVLLIKPMMALYLSAKLYADLITSNGSDRLHQPRQPTPP</sequence>
<accession>A0AAE0M3A6</accession>
<name>A0AAE0M3A6_9PEZI</name>
<feature type="transmembrane region" description="Helical" evidence="1">
    <location>
        <begin position="27"/>
        <end position="49"/>
    </location>
</feature>
<gene>
    <name evidence="2" type="ORF">B0T19DRAFT_469802</name>
</gene>
<protein>
    <submittedName>
        <fullName evidence="2">Uncharacterized protein</fullName>
    </submittedName>
</protein>
<organism evidence="2 3">
    <name type="scientific">Cercophora scortea</name>
    <dbReference type="NCBI Taxonomy" id="314031"/>
    <lineage>
        <taxon>Eukaryota</taxon>
        <taxon>Fungi</taxon>
        <taxon>Dikarya</taxon>
        <taxon>Ascomycota</taxon>
        <taxon>Pezizomycotina</taxon>
        <taxon>Sordariomycetes</taxon>
        <taxon>Sordariomycetidae</taxon>
        <taxon>Sordariales</taxon>
        <taxon>Lasiosphaeriaceae</taxon>
        <taxon>Cercophora</taxon>
    </lineage>
</organism>
<keyword evidence="1" id="KW-0812">Transmembrane</keyword>
<dbReference type="EMBL" id="JAUEPO010000008">
    <property type="protein sequence ID" value="KAK3317148.1"/>
    <property type="molecule type" value="Genomic_DNA"/>
</dbReference>